<evidence type="ECO:0000313" key="3">
    <source>
        <dbReference type="EMBL" id="KAF0771739.1"/>
    </source>
</evidence>
<keyword evidence="2" id="KW-0812">Transmembrane</keyword>
<name>A0A6G0ZKI7_APHCR</name>
<keyword evidence="2" id="KW-0472">Membrane</keyword>
<dbReference type="EMBL" id="VUJU01000259">
    <property type="protein sequence ID" value="KAF0771739.1"/>
    <property type="molecule type" value="Genomic_DNA"/>
</dbReference>
<sequence length="258" mass="28397">MTLQHPTKRAVFVVTTTTAVAPVSRWNVVAVYSSCEDTRGGVEGAASCRLSSCLYGYCTAGWRDSFAQQRARPDFVTETESGDDNYTTAATTTTKRNRCAARRTHTHTHTHGRARATRTHNTRARATRYTHRDRWGTDTLLARADTVRRRALDEHMYETSRQSQVSRGRKIGYHTHRHTDTDGTTKRLKQVKVTGPARGGGKRVMAVAAAVVAMVAVAAAAARSYSRRRGGVGGDLNDLLSILYVCVHNESDTRSEAG</sequence>
<accession>A0A6G0ZKI7</accession>
<gene>
    <name evidence="3" type="ORF">FWK35_00006381</name>
</gene>
<feature type="transmembrane region" description="Helical" evidence="2">
    <location>
        <begin position="204"/>
        <end position="222"/>
    </location>
</feature>
<organism evidence="3 4">
    <name type="scientific">Aphis craccivora</name>
    <name type="common">Cowpea aphid</name>
    <dbReference type="NCBI Taxonomy" id="307492"/>
    <lineage>
        <taxon>Eukaryota</taxon>
        <taxon>Metazoa</taxon>
        <taxon>Ecdysozoa</taxon>
        <taxon>Arthropoda</taxon>
        <taxon>Hexapoda</taxon>
        <taxon>Insecta</taxon>
        <taxon>Pterygota</taxon>
        <taxon>Neoptera</taxon>
        <taxon>Paraneoptera</taxon>
        <taxon>Hemiptera</taxon>
        <taxon>Sternorrhyncha</taxon>
        <taxon>Aphidomorpha</taxon>
        <taxon>Aphidoidea</taxon>
        <taxon>Aphididae</taxon>
        <taxon>Aphidini</taxon>
        <taxon>Aphis</taxon>
        <taxon>Aphis</taxon>
    </lineage>
</organism>
<evidence type="ECO:0000256" key="1">
    <source>
        <dbReference type="SAM" id="MobiDB-lite"/>
    </source>
</evidence>
<keyword evidence="4" id="KW-1185">Reference proteome</keyword>
<evidence type="ECO:0000256" key="2">
    <source>
        <dbReference type="SAM" id="Phobius"/>
    </source>
</evidence>
<dbReference type="AlphaFoldDB" id="A0A6G0ZKI7"/>
<reference evidence="3 4" key="1">
    <citation type="submission" date="2019-08" db="EMBL/GenBank/DDBJ databases">
        <title>Whole genome of Aphis craccivora.</title>
        <authorList>
            <person name="Voronova N.V."/>
            <person name="Shulinski R.S."/>
            <person name="Bandarenka Y.V."/>
            <person name="Zhorov D.G."/>
            <person name="Warner D."/>
        </authorList>
    </citation>
    <scope>NUCLEOTIDE SEQUENCE [LARGE SCALE GENOMIC DNA]</scope>
    <source>
        <strain evidence="3">180601</strain>
        <tissue evidence="3">Whole Body</tissue>
    </source>
</reference>
<comment type="caution">
    <text evidence="3">The sequence shown here is derived from an EMBL/GenBank/DDBJ whole genome shotgun (WGS) entry which is preliminary data.</text>
</comment>
<dbReference type="Proteomes" id="UP000478052">
    <property type="component" value="Unassembled WGS sequence"/>
</dbReference>
<proteinExistence type="predicted"/>
<evidence type="ECO:0000313" key="4">
    <source>
        <dbReference type="Proteomes" id="UP000478052"/>
    </source>
</evidence>
<protein>
    <submittedName>
        <fullName evidence="3">Uncharacterized protein</fullName>
    </submittedName>
</protein>
<keyword evidence="2" id="KW-1133">Transmembrane helix</keyword>
<feature type="region of interest" description="Disordered" evidence="1">
    <location>
        <begin position="102"/>
        <end position="128"/>
    </location>
</feature>